<reference evidence="3" key="1">
    <citation type="journal article" date="2023" name="Mol. Phylogenet. Evol.">
        <title>Genome-scale phylogeny and comparative genomics of the fungal order Sordariales.</title>
        <authorList>
            <person name="Hensen N."/>
            <person name="Bonometti L."/>
            <person name="Westerberg I."/>
            <person name="Brannstrom I.O."/>
            <person name="Guillou S."/>
            <person name="Cros-Aarteil S."/>
            <person name="Calhoun S."/>
            <person name="Haridas S."/>
            <person name="Kuo A."/>
            <person name="Mondo S."/>
            <person name="Pangilinan J."/>
            <person name="Riley R."/>
            <person name="LaButti K."/>
            <person name="Andreopoulos B."/>
            <person name="Lipzen A."/>
            <person name="Chen C."/>
            <person name="Yan M."/>
            <person name="Daum C."/>
            <person name="Ng V."/>
            <person name="Clum A."/>
            <person name="Steindorff A."/>
            <person name="Ohm R.A."/>
            <person name="Martin F."/>
            <person name="Silar P."/>
            <person name="Natvig D.O."/>
            <person name="Lalanne C."/>
            <person name="Gautier V."/>
            <person name="Ament-Velasquez S.L."/>
            <person name="Kruys A."/>
            <person name="Hutchinson M.I."/>
            <person name="Powell A.J."/>
            <person name="Barry K."/>
            <person name="Miller A.N."/>
            <person name="Grigoriev I.V."/>
            <person name="Debuchy R."/>
            <person name="Gladieux P."/>
            <person name="Hiltunen Thoren M."/>
            <person name="Johannesson H."/>
        </authorList>
    </citation>
    <scope>NUCLEOTIDE SEQUENCE [LARGE SCALE GENOMIC DNA]</scope>
    <source>
        <strain evidence="3">CBS 340.73</strain>
    </source>
</reference>
<dbReference type="Proteomes" id="UP001303473">
    <property type="component" value="Unassembled WGS sequence"/>
</dbReference>
<evidence type="ECO:0000256" key="1">
    <source>
        <dbReference type="SAM" id="MobiDB-lite"/>
    </source>
</evidence>
<accession>A0AAN6N0S8</accession>
<sequence>MKELQKRNALETVYFLVGVEFPFGKRPVMPDYTDDNLKDKVVDGSDAAPEEFKEAAGNGLRDAAAFLTKTLGSTIVLGYSNVYLVNENGNKMVTNTAMLTEGATLIVADKYKAAAEDGIRYPLKGGSNKVVRDDCLVITLGKETLLVYALLCLDLATKYREIALREGEIDLAVCMANLSPAGRGDILDPAKATINIDNDDRLTGIYQKDSTGGKKTTQPEEKTKASYLSKLFSLFGSLEWGVGKSGQSGGVRKTGGIEDTHAFKDGMTIVELPTFEVKPTTSEAAETLDAMRPKAQEVGIPGNGTQGGKAGNEGKGNVAGKTNGQK</sequence>
<feature type="compositionally biased region" description="Gly residues" evidence="1">
    <location>
        <begin position="301"/>
        <end position="314"/>
    </location>
</feature>
<evidence type="ECO:0000313" key="2">
    <source>
        <dbReference type="EMBL" id="KAK3935753.1"/>
    </source>
</evidence>
<gene>
    <name evidence="2" type="ORF">QBC46DRAFT_396779</name>
</gene>
<proteinExistence type="predicted"/>
<organism evidence="2 3">
    <name type="scientific">Diplogelasinospora grovesii</name>
    <dbReference type="NCBI Taxonomy" id="303347"/>
    <lineage>
        <taxon>Eukaryota</taxon>
        <taxon>Fungi</taxon>
        <taxon>Dikarya</taxon>
        <taxon>Ascomycota</taxon>
        <taxon>Pezizomycotina</taxon>
        <taxon>Sordariomycetes</taxon>
        <taxon>Sordariomycetidae</taxon>
        <taxon>Sordariales</taxon>
        <taxon>Diplogelasinosporaceae</taxon>
        <taxon>Diplogelasinospora</taxon>
    </lineage>
</organism>
<dbReference type="AlphaFoldDB" id="A0AAN6N0S8"/>
<comment type="caution">
    <text evidence="2">The sequence shown here is derived from an EMBL/GenBank/DDBJ whole genome shotgun (WGS) entry which is preliminary data.</text>
</comment>
<evidence type="ECO:0000313" key="3">
    <source>
        <dbReference type="Proteomes" id="UP001303473"/>
    </source>
</evidence>
<dbReference type="EMBL" id="MU853909">
    <property type="protein sequence ID" value="KAK3935753.1"/>
    <property type="molecule type" value="Genomic_DNA"/>
</dbReference>
<feature type="region of interest" description="Disordered" evidence="1">
    <location>
        <begin position="290"/>
        <end position="326"/>
    </location>
</feature>
<keyword evidence="3" id="KW-1185">Reference proteome</keyword>
<name>A0AAN6N0S8_9PEZI</name>
<protein>
    <submittedName>
        <fullName evidence="2">Uncharacterized protein</fullName>
    </submittedName>
</protein>